<dbReference type="PROSITE" id="PS50893">
    <property type="entry name" value="ABC_TRANSPORTER_2"/>
    <property type="match status" value="1"/>
</dbReference>
<dbReference type="InterPro" id="IPR003439">
    <property type="entry name" value="ABC_transporter-like_ATP-bd"/>
</dbReference>
<keyword evidence="1" id="KW-0547">Nucleotide-binding</keyword>
<dbReference type="EC" id="3.6.3.-" evidence="4"/>
<evidence type="ECO:0000256" key="1">
    <source>
        <dbReference type="ARBA" id="ARBA00022741"/>
    </source>
</evidence>
<reference evidence="5" key="1">
    <citation type="submission" date="2018-03" db="EMBL/GenBank/DDBJ databases">
        <authorList>
            <person name="Blom J."/>
        </authorList>
    </citation>
    <scope>NUCLEOTIDE SEQUENCE [LARGE SCALE GENOMIC DNA]</scope>
    <source>
        <strain evidence="5">KPC-SM-21</strain>
    </source>
</reference>
<dbReference type="GO" id="GO:0005524">
    <property type="term" value="F:ATP binding"/>
    <property type="evidence" value="ECO:0007669"/>
    <property type="project" value="UniProtKB-KW"/>
</dbReference>
<dbReference type="SUPFAM" id="SSF52540">
    <property type="entry name" value="P-loop containing nucleoside triphosphate hydrolases"/>
    <property type="match status" value="1"/>
</dbReference>
<proteinExistence type="predicted"/>
<gene>
    <name evidence="4" type="primary">irtB</name>
    <name evidence="4" type="ORF">KPC_2522</name>
</gene>
<dbReference type="InterPro" id="IPR017871">
    <property type="entry name" value="ABC_transporter-like_CS"/>
</dbReference>
<evidence type="ECO:0000259" key="3">
    <source>
        <dbReference type="PROSITE" id="PS50893"/>
    </source>
</evidence>
<dbReference type="FunCoup" id="A0A2U3N125">
    <property type="interactions" value="17"/>
</dbReference>
<evidence type="ECO:0000313" key="4">
    <source>
        <dbReference type="EMBL" id="SPL71344.1"/>
    </source>
</evidence>
<protein>
    <submittedName>
        <fullName evidence="4">Iron import ATP-binding/permease protein IrtB</fullName>
        <ecNumber evidence="4">3.6.3.-</ecNumber>
    </submittedName>
</protein>
<keyword evidence="2 4" id="KW-0067">ATP-binding</keyword>
<dbReference type="Proteomes" id="UP000245974">
    <property type="component" value="Unassembled WGS sequence"/>
</dbReference>
<dbReference type="EMBL" id="OOGT01000128">
    <property type="protein sequence ID" value="SPL71344.1"/>
    <property type="molecule type" value="Genomic_DNA"/>
</dbReference>
<dbReference type="PANTHER" id="PTHR24221:SF654">
    <property type="entry name" value="ATP-BINDING CASSETTE SUB-FAMILY B MEMBER 6"/>
    <property type="match status" value="1"/>
</dbReference>
<evidence type="ECO:0000313" key="5">
    <source>
        <dbReference type="Proteomes" id="UP000245974"/>
    </source>
</evidence>
<dbReference type="AlphaFoldDB" id="A0A2U3N125"/>
<dbReference type="PROSITE" id="PS00211">
    <property type="entry name" value="ABC_TRANSPORTER_1"/>
    <property type="match status" value="1"/>
</dbReference>
<sequence>MVSHNVIGLRGDFIAIKKLHQYLKLPHEKLTQQEIIDQNTFFYFKDTQIQLGKHIIKNFNLKIEKNKCYVVIGQTGIGKTTFIQYMTGLRQVNAGALFYKNIDITQQFSTGIIDELAVVTQHPVVYSGTLRQNLIYNSPYLYNDEFLLDLLHRFKLSEILTKNKITLDSDLNEIYKSFSGGEKQRLSIIRALLKKPQLLIMDEPTAALDEVTGIELIQYIKTQVQSLFIISHAPYMLRYADQVINFDDLLHIEPVQQINDP</sequence>
<dbReference type="GO" id="GO:0016887">
    <property type="term" value="F:ATP hydrolysis activity"/>
    <property type="evidence" value="ECO:0007669"/>
    <property type="project" value="InterPro"/>
</dbReference>
<dbReference type="InParanoid" id="A0A2U3N125"/>
<accession>A0A2U3N125</accession>
<evidence type="ECO:0000256" key="2">
    <source>
        <dbReference type="ARBA" id="ARBA00022840"/>
    </source>
</evidence>
<dbReference type="InterPro" id="IPR003593">
    <property type="entry name" value="AAA+_ATPase"/>
</dbReference>
<dbReference type="PANTHER" id="PTHR24221">
    <property type="entry name" value="ATP-BINDING CASSETTE SUB-FAMILY B"/>
    <property type="match status" value="1"/>
</dbReference>
<dbReference type="InterPro" id="IPR039421">
    <property type="entry name" value="Type_1_exporter"/>
</dbReference>
<dbReference type="Pfam" id="PF00005">
    <property type="entry name" value="ABC_tran"/>
    <property type="match status" value="1"/>
</dbReference>
<organism evidence="4 5">
    <name type="scientific">Acinetobacter stercoris</name>
    <dbReference type="NCBI Taxonomy" id="2126983"/>
    <lineage>
        <taxon>Bacteria</taxon>
        <taxon>Pseudomonadati</taxon>
        <taxon>Pseudomonadota</taxon>
        <taxon>Gammaproteobacteria</taxon>
        <taxon>Moraxellales</taxon>
        <taxon>Moraxellaceae</taxon>
        <taxon>Acinetobacter</taxon>
    </lineage>
</organism>
<keyword evidence="4" id="KW-0378">Hydrolase</keyword>
<keyword evidence="5" id="KW-1185">Reference proteome</keyword>
<dbReference type="GO" id="GO:0042626">
    <property type="term" value="F:ATPase-coupled transmembrane transporter activity"/>
    <property type="evidence" value="ECO:0007669"/>
    <property type="project" value="TreeGrafter"/>
</dbReference>
<dbReference type="SMART" id="SM00382">
    <property type="entry name" value="AAA"/>
    <property type="match status" value="1"/>
</dbReference>
<name>A0A2U3N125_9GAMM</name>
<dbReference type="InterPro" id="IPR027417">
    <property type="entry name" value="P-loop_NTPase"/>
</dbReference>
<dbReference type="Gene3D" id="3.40.50.300">
    <property type="entry name" value="P-loop containing nucleotide triphosphate hydrolases"/>
    <property type="match status" value="1"/>
</dbReference>
<feature type="domain" description="ABC transporter" evidence="3">
    <location>
        <begin position="35"/>
        <end position="258"/>
    </location>
</feature>